<dbReference type="Gene3D" id="1.20.1000.10">
    <property type="entry name" value="Guanylate-binding protein, C-terminal domain"/>
    <property type="match status" value="2"/>
</dbReference>
<proteinExistence type="inferred from homology"/>
<dbReference type="InterPro" id="IPR003191">
    <property type="entry name" value="Guanylate-bd/ATL_C"/>
</dbReference>
<dbReference type="Pfam" id="PF02841">
    <property type="entry name" value="GBP_C"/>
    <property type="match status" value="2"/>
</dbReference>
<dbReference type="SUPFAM" id="SSF48340">
    <property type="entry name" value="Interferon-induced guanylate-binding protein 1 (GBP1), C-terminal domain"/>
    <property type="match status" value="1"/>
</dbReference>
<evidence type="ECO:0000256" key="6">
    <source>
        <dbReference type="PROSITE-ProRule" id="PRU01052"/>
    </source>
</evidence>
<evidence type="ECO:0000256" key="2">
    <source>
        <dbReference type="ARBA" id="ARBA00022741"/>
    </source>
</evidence>
<comment type="similarity">
    <text evidence="6">Belongs to the TRAFAC class dynamin-like GTPase superfamily. GB1/RHD3 GTPase family.</text>
</comment>
<evidence type="ECO:0000313" key="9">
    <source>
        <dbReference type="Proteomes" id="UP000504617"/>
    </source>
</evidence>
<dbReference type="RefSeq" id="XP_013929686.1">
    <property type="nucleotide sequence ID" value="XM_014074211.1"/>
</dbReference>
<keyword evidence="5" id="KW-0342">GTP-binding</keyword>
<dbReference type="Gene3D" id="1.10.287.3160">
    <property type="match status" value="1"/>
</dbReference>
<dbReference type="CDD" id="cd16269">
    <property type="entry name" value="GBP_C"/>
    <property type="match status" value="1"/>
</dbReference>
<reference evidence="10" key="1">
    <citation type="submission" date="2025-08" db="UniProtKB">
        <authorList>
            <consortium name="RefSeq"/>
        </authorList>
    </citation>
    <scope>IDENTIFICATION</scope>
    <source>
        <tissue evidence="10">Skeletal muscle</tissue>
    </source>
</reference>
<dbReference type="InterPro" id="IPR027417">
    <property type="entry name" value="P-loop_NTPase"/>
</dbReference>
<dbReference type="GeneID" id="106555375"/>
<dbReference type="PROSITE" id="PS51715">
    <property type="entry name" value="G_GB1_RHD3"/>
    <property type="match status" value="1"/>
</dbReference>
<dbReference type="KEGG" id="tsr:106555375"/>
<accession>A0A6I9Z0T2</accession>
<keyword evidence="9" id="KW-1185">Reference proteome</keyword>
<organism evidence="9 10">
    <name type="scientific">Thamnophis sirtalis</name>
    <dbReference type="NCBI Taxonomy" id="35019"/>
    <lineage>
        <taxon>Eukaryota</taxon>
        <taxon>Metazoa</taxon>
        <taxon>Chordata</taxon>
        <taxon>Craniata</taxon>
        <taxon>Vertebrata</taxon>
        <taxon>Euteleostomi</taxon>
        <taxon>Lepidosauria</taxon>
        <taxon>Squamata</taxon>
        <taxon>Bifurcata</taxon>
        <taxon>Unidentata</taxon>
        <taxon>Episquamata</taxon>
        <taxon>Toxicofera</taxon>
        <taxon>Serpentes</taxon>
        <taxon>Colubroidea</taxon>
        <taxon>Colubridae</taxon>
        <taxon>Natricinae</taxon>
        <taxon>Thamnophis</taxon>
    </lineage>
</organism>
<dbReference type="InterPro" id="IPR037684">
    <property type="entry name" value="GBP_C"/>
</dbReference>
<feature type="region of interest" description="Disordered" evidence="7">
    <location>
        <begin position="491"/>
        <end position="526"/>
    </location>
</feature>
<evidence type="ECO:0000256" key="1">
    <source>
        <dbReference type="ARBA" id="ARBA00022588"/>
    </source>
</evidence>
<keyword evidence="3" id="KW-0378">Hydrolase</keyword>
<dbReference type="GO" id="GO:0005525">
    <property type="term" value="F:GTP binding"/>
    <property type="evidence" value="ECO:0007669"/>
    <property type="project" value="UniProtKB-KW"/>
</dbReference>
<evidence type="ECO:0000256" key="3">
    <source>
        <dbReference type="ARBA" id="ARBA00022801"/>
    </source>
</evidence>
<evidence type="ECO:0000313" key="10">
    <source>
        <dbReference type="RefSeq" id="XP_013929686.1"/>
    </source>
</evidence>
<dbReference type="SUPFAM" id="SSF52540">
    <property type="entry name" value="P-loop containing nucleoside triphosphate hydrolases"/>
    <property type="match status" value="1"/>
</dbReference>
<evidence type="ECO:0000256" key="4">
    <source>
        <dbReference type="ARBA" id="ARBA00022859"/>
    </source>
</evidence>
<dbReference type="InterPro" id="IPR030386">
    <property type="entry name" value="G_GB1_RHD3_dom"/>
</dbReference>
<dbReference type="Proteomes" id="UP000504617">
    <property type="component" value="Unplaced"/>
</dbReference>
<feature type="domain" description="GB1/RHD3-type G" evidence="8">
    <location>
        <begin position="29"/>
        <end position="253"/>
    </location>
</feature>
<evidence type="ECO:0000256" key="7">
    <source>
        <dbReference type="SAM" id="MobiDB-lite"/>
    </source>
</evidence>
<dbReference type="Gene3D" id="3.40.50.300">
    <property type="entry name" value="P-loop containing nucleotide triphosphate hydrolases"/>
    <property type="match status" value="1"/>
</dbReference>
<dbReference type="Pfam" id="PF02263">
    <property type="entry name" value="GBP"/>
    <property type="match status" value="2"/>
</dbReference>
<keyword evidence="4" id="KW-0391">Immunity</keyword>
<dbReference type="GO" id="GO:0045087">
    <property type="term" value="P:innate immune response"/>
    <property type="evidence" value="ECO:0007669"/>
    <property type="project" value="UniProtKB-KW"/>
</dbReference>
<dbReference type="InterPro" id="IPR036543">
    <property type="entry name" value="Guanylate-bd_C_sf"/>
</dbReference>
<dbReference type="GO" id="GO:0003924">
    <property type="term" value="F:GTPase activity"/>
    <property type="evidence" value="ECO:0007669"/>
    <property type="project" value="InterPro"/>
</dbReference>
<feature type="region of interest" description="Disordered" evidence="7">
    <location>
        <begin position="54"/>
        <end position="82"/>
    </location>
</feature>
<dbReference type="OrthoDB" id="2135133at2759"/>
<protein>
    <submittedName>
        <fullName evidence="10">Interferon-induced guanylate-binding protein 1-like</fullName>
    </submittedName>
</protein>
<dbReference type="InterPro" id="IPR015894">
    <property type="entry name" value="Guanylate-bd_N"/>
</dbReference>
<dbReference type="PANTHER" id="PTHR10751">
    <property type="entry name" value="GUANYLATE BINDING PROTEIN"/>
    <property type="match status" value="1"/>
</dbReference>
<evidence type="ECO:0000256" key="5">
    <source>
        <dbReference type="ARBA" id="ARBA00023134"/>
    </source>
</evidence>
<gene>
    <name evidence="10" type="primary">LOC106555375</name>
</gene>
<sequence length="623" mass="69518">MEAPVCLVENRKNCLHVSPEALQLLSDIRNPVVVVSIVGPYRTGKSYLMNRLAGKNSGEKDRDDPGQYPQGEHLGGKRNTPNSGVLCSSREAWIFTLAVLLSSTLVYNSIGTIDQIALDKLHFVTELSKHIKAKSSSTPGDTDSEFVCFFPNFVWSVRDFPPQLQRDGKSITEDEYLEHALKLKEGDSKKEQAFNLPRKCIRLFFPTRKCFIFYCPTTPENLCNVEQMSDDQLHKGFVEQAKTFCHYIYETSQEKTLPGGHIVTGNLLAKLAKGYVDAISSGNVPCLENEVLALVEIENRAAVQEAVACYAQLMEQSVELPTETLQELLDVHKKCEEQALKKFMAGAFKDDTRQFQAEFMEGPYAAALATTRTQPVVPMPAKTEFKTVESKKEEYCSKNELKSSEISSALLRSICENLEQNIKNDSYSRSGGYPKFVNDLPKVEKQFLETPKKGIMARKILKEFPQNKENFYTTPDYSLFPNSLLCKASATTDLDSPTDPKPVSETPSTSKDKKKKGPFHRPPVAKEEIPTPEMFLEVLKSQWLRPGSFPTPGGNERKFYNLNPTFAQALQVPEVDNLVATLASASAVITGNIASCLKAEDKKADIVLCKMFQAITWAIRASA</sequence>
<name>A0A6I9Z0T2_9SAUR</name>
<keyword evidence="2" id="KW-0547">Nucleotide-binding</keyword>
<dbReference type="AlphaFoldDB" id="A0A6I9Z0T2"/>
<evidence type="ECO:0000259" key="8">
    <source>
        <dbReference type="PROSITE" id="PS51715"/>
    </source>
</evidence>
<keyword evidence="1" id="KW-0399">Innate immunity</keyword>